<dbReference type="Pfam" id="PF05866">
    <property type="entry name" value="RusA"/>
    <property type="match status" value="1"/>
</dbReference>
<comment type="caution">
    <text evidence="1">The sequence shown here is derived from an EMBL/GenBank/DDBJ whole genome shotgun (WGS) entry which is preliminary data.</text>
</comment>
<protein>
    <submittedName>
        <fullName evidence="1">RusA family crossover junction endodeoxyribonuclease</fullName>
    </submittedName>
</protein>
<dbReference type="GO" id="GO:0006310">
    <property type="term" value="P:DNA recombination"/>
    <property type="evidence" value="ECO:0007669"/>
    <property type="project" value="InterPro"/>
</dbReference>
<dbReference type="Proteomes" id="UP000439424">
    <property type="component" value="Unassembled WGS sequence"/>
</dbReference>
<reference evidence="1 2" key="1">
    <citation type="submission" date="2019-11" db="EMBL/GenBank/DDBJ databases">
        <title>Multidrug-resistant Acinetobacter baumannii moving toward extensively drug-resistant over fifteen years in South of Brazil.</title>
        <authorList>
            <person name="Fedrigo N.H."/>
            <person name="Cerdeira L."/>
            <person name="Fuga B."/>
            <person name="Marini P.V.B."/>
            <person name="Shinohara D.R."/>
            <person name="Carrara-Marroni F.E."/>
            <person name="Lincopan N."/>
            <person name="Tognim M.C.B."/>
        </authorList>
    </citation>
    <scope>NUCLEOTIDE SEQUENCE [LARGE SCALE GENOMIC DNA]</scope>
    <source>
        <strain evidence="1 2">Ac576</strain>
    </source>
</reference>
<dbReference type="InterPro" id="IPR008822">
    <property type="entry name" value="Endonuclease_RusA-like"/>
</dbReference>
<name>A0A1S2FP63_ACIBA</name>
<dbReference type="GO" id="GO:0000287">
    <property type="term" value="F:magnesium ion binding"/>
    <property type="evidence" value="ECO:0007669"/>
    <property type="project" value="InterPro"/>
</dbReference>
<gene>
    <name evidence="1" type="ORF">GNY86_08310</name>
</gene>
<dbReference type="RefSeq" id="WP_000592662.1">
    <property type="nucleotide sequence ID" value="NZ_CP033869.1"/>
</dbReference>
<dbReference type="Gene3D" id="3.30.1330.70">
    <property type="entry name" value="Holliday junction resolvase RusA"/>
    <property type="match status" value="1"/>
</dbReference>
<accession>A0A1S2FP63</accession>
<evidence type="ECO:0000313" key="1">
    <source>
        <dbReference type="EMBL" id="MVM91518.1"/>
    </source>
</evidence>
<dbReference type="SUPFAM" id="SSF103084">
    <property type="entry name" value="Holliday junction resolvase RusA"/>
    <property type="match status" value="1"/>
</dbReference>
<dbReference type="GO" id="GO:0006281">
    <property type="term" value="P:DNA repair"/>
    <property type="evidence" value="ECO:0007669"/>
    <property type="project" value="InterPro"/>
</dbReference>
<organism evidence="1 2">
    <name type="scientific">Acinetobacter baumannii</name>
    <dbReference type="NCBI Taxonomy" id="470"/>
    <lineage>
        <taxon>Bacteria</taxon>
        <taxon>Pseudomonadati</taxon>
        <taxon>Pseudomonadota</taxon>
        <taxon>Gammaproteobacteria</taxon>
        <taxon>Moraxellales</taxon>
        <taxon>Moraxellaceae</taxon>
        <taxon>Acinetobacter</taxon>
        <taxon>Acinetobacter calcoaceticus/baumannii complex</taxon>
    </lineage>
</organism>
<proteinExistence type="predicted"/>
<dbReference type="InterPro" id="IPR036614">
    <property type="entry name" value="RusA-like_sf"/>
</dbReference>
<sequence length="232" mass="26730">MIKKSNRRQWSEFFSNNKRQELFKDFSVSLGNEKTKKQKSSPSKHVFFPCHVEKEYEGENGENTIYRGSTGGVIISGKQYITIKLPYGLSANEIWRATIDQNGKQRNSLSVGAKKYKDKVQKQYGPMFRALKLKAIDQLCEIRLIVQPPLKTRSYSAKTYPRFDIDNYPKLLIDSVKGDGLLFKDDNIFISEQIKLAEPCEEGCVWLSCVFTDETDWLSKTVDFDWLAGRSI</sequence>
<dbReference type="EMBL" id="WPIP01000047">
    <property type="protein sequence ID" value="MVM91518.1"/>
    <property type="molecule type" value="Genomic_DNA"/>
</dbReference>
<dbReference type="AlphaFoldDB" id="A0A1S2FP63"/>
<evidence type="ECO:0000313" key="2">
    <source>
        <dbReference type="Proteomes" id="UP000439424"/>
    </source>
</evidence>